<feature type="compositionally biased region" description="Basic and acidic residues" evidence="1">
    <location>
        <begin position="120"/>
        <end position="135"/>
    </location>
</feature>
<evidence type="ECO:0000313" key="2">
    <source>
        <dbReference type="EMBL" id="MBB4063168.1"/>
    </source>
</evidence>
<dbReference type="GO" id="GO:0019534">
    <property type="term" value="F:toxin transmembrane transporter activity"/>
    <property type="evidence" value="ECO:0007669"/>
    <property type="project" value="InterPro"/>
</dbReference>
<organism evidence="2 3">
    <name type="scientific">Gellertiella hungarica</name>
    <dbReference type="NCBI Taxonomy" id="1572859"/>
    <lineage>
        <taxon>Bacteria</taxon>
        <taxon>Pseudomonadati</taxon>
        <taxon>Pseudomonadota</taxon>
        <taxon>Alphaproteobacteria</taxon>
        <taxon>Hyphomicrobiales</taxon>
        <taxon>Rhizobiaceae</taxon>
        <taxon>Gellertiella</taxon>
    </lineage>
</organism>
<gene>
    <name evidence="2" type="ORF">GGR23_000329</name>
</gene>
<dbReference type="InterPro" id="IPR014161">
    <property type="entry name" value="Tol-Pal_TolA"/>
</dbReference>
<accession>A0A7W6J3D7</accession>
<feature type="region of interest" description="Disordered" evidence="1">
    <location>
        <begin position="56"/>
        <end position="282"/>
    </location>
</feature>
<dbReference type="NCBIfam" id="TIGR02794">
    <property type="entry name" value="tolA_full"/>
    <property type="match status" value="1"/>
</dbReference>
<dbReference type="Proteomes" id="UP000528286">
    <property type="component" value="Unassembled WGS sequence"/>
</dbReference>
<protein>
    <submittedName>
        <fullName evidence="2">TolA protein</fullName>
    </submittedName>
</protein>
<evidence type="ECO:0000256" key="1">
    <source>
        <dbReference type="SAM" id="MobiDB-lite"/>
    </source>
</evidence>
<dbReference type="AlphaFoldDB" id="A0A7W6J3D7"/>
<proteinExistence type="predicted"/>
<dbReference type="GO" id="GO:0043213">
    <property type="term" value="P:bacteriocin transport"/>
    <property type="evidence" value="ECO:0007669"/>
    <property type="project" value="InterPro"/>
</dbReference>
<dbReference type="EMBL" id="JACIEZ010000001">
    <property type="protein sequence ID" value="MBB4063168.1"/>
    <property type="molecule type" value="Genomic_DNA"/>
</dbReference>
<sequence>MNDLLKRSLVASAVLHALLLGWALVKLGAPEDFDMANSESLPVEFVPITDITQIQQGDKEAPVKEKAAPVPTKRPDTVQNAENVGDNDVDLKSAPKPIEKPSKTEAAAAPKQTEKPVPTPDEKSNDVKEVAKEETDVADPTPKPEPKPEEAKPVEKPAEKPPEEAKPEEPKPEEQAMPENVPVPAPKPKVEKPKQPEKKPEETKTAEAKAESKASDKKKAETKQDKAKSQATQKSDFNADEIADLLNKTDSQGGGAKRSSGEKAFGGKKTTGGEKLSQSELDGLRGQITDKWTYTAGLEGAEEVVIEVRFSLDESGNVVGDIEATATGGPPSTQQALLSAAKRAIRKATPFQGLPPEKYDTWKDVIASFTVADLGG</sequence>
<name>A0A7W6J3D7_9HYPH</name>
<dbReference type="GO" id="GO:0016020">
    <property type="term" value="C:membrane"/>
    <property type="evidence" value="ECO:0007669"/>
    <property type="project" value="InterPro"/>
</dbReference>
<keyword evidence="3" id="KW-1185">Reference proteome</keyword>
<comment type="caution">
    <text evidence="2">The sequence shown here is derived from an EMBL/GenBank/DDBJ whole genome shotgun (WGS) entry which is preliminary data.</text>
</comment>
<feature type="compositionally biased region" description="Basic and acidic residues" evidence="1">
    <location>
        <begin position="57"/>
        <end position="67"/>
    </location>
</feature>
<dbReference type="Gene3D" id="3.30.1150.10">
    <property type="match status" value="1"/>
</dbReference>
<dbReference type="SUPFAM" id="SSF74653">
    <property type="entry name" value="TolA/TonB C-terminal domain"/>
    <property type="match status" value="1"/>
</dbReference>
<evidence type="ECO:0000313" key="3">
    <source>
        <dbReference type="Proteomes" id="UP000528286"/>
    </source>
</evidence>
<feature type="compositionally biased region" description="Basic and acidic residues" evidence="1">
    <location>
        <begin position="89"/>
        <end position="103"/>
    </location>
</feature>
<feature type="compositionally biased region" description="Basic and acidic residues" evidence="1">
    <location>
        <begin position="188"/>
        <end position="228"/>
    </location>
</feature>
<feature type="compositionally biased region" description="Basic and acidic residues" evidence="1">
    <location>
        <begin position="142"/>
        <end position="174"/>
    </location>
</feature>
<reference evidence="2 3" key="1">
    <citation type="submission" date="2020-08" db="EMBL/GenBank/DDBJ databases">
        <title>Genomic Encyclopedia of Type Strains, Phase IV (KMG-IV): sequencing the most valuable type-strain genomes for metagenomic binning, comparative biology and taxonomic classification.</title>
        <authorList>
            <person name="Goeker M."/>
        </authorList>
    </citation>
    <scope>NUCLEOTIDE SEQUENCE [LARGE SCALE GENOMIC DNA]</scope>
    <source>
        <strain evidence="2 3">DSM 29853</strain>
    </source>
</reference>